<feature type="region of interest" description="Disordered" evidence="3">
    <location>
        <begin position="323"/>
        <end position="343"/>
    </location>
</feature>
<dbReference type="PROSITE" id="PS00028">
    <property type="entry name" value="ZINC_FINGER_C2H2_1"/>
    <property type="match status" value="2"/>
</dbReference>
<sequence>MEELVEGERCVFEEDNEHEFKIAPATNLITQYATITLNAFLNSNGGTLYFGIDNKGLVKGIPCNFVSRDTFRLTIDTVIRGIVPQIDPRSVSLHYYPVRLKNLRSLPHFVLAVQIQRGMAPVYFTPKREAYVRYSASNYPLSVELINERLRLYHGLQPSMPDQILSPSESGNILSQLRAIQSLVQNLIARLESRAPEPPSSETAVELHPHPHTYPEPPESQVTHRQKRIRPDPSVVEEADEEGLLPTGPIIPDGGNSRSSSETHHCALCRRDFTDANSLQQHKESCGHKRRVLTHGGPGGAPTLPPAELKAALLALELDQATKKKSQLPAGTAHPPTKTPTHVPAAAPISHVAHTKDPIKPIPPPVPLVDLETAWGCPTCGHNFRTRRAYQAHRREAHISARGGSLPGILLVHCPHCQKFLQKDKLRKHITKVHKSRQVVVLPEKRRRASAGD</sequence>
<dbReference type="Pfam" id="PF04326">
    <property type="entry name" value="SLFN_AlbA_2"/>
    <property type="match status" value="1"/>
</dbReference>
<evidence type="ECO:0000313" key="6">
    <source>
        <dbReference type="Proteomes" id="UP001141327"/>
    </source>
</evidence>
<dbReference type="InterPro" id="IPR038461">
    <property type="entry name" value="Schlafen_AlbA_2_dom_sf"/>
</dbReference>
<keyword evidence="2" id="KW-0862">Zinc</keyword>
<dbReference type="InterPro" id="IPR036236">
    <property type="entry name" value="Znf_C2H2_sf"/>
</dbReference>
<dbReference type="PROSITE" id="PS50157">
    <property type="entry name" value="ZINC_FINGER_C2H2_2"/>
    <property type="match status" value="2"/>
</dbReference>
<evidence type="ECO:0000259" key="4">
    <source>
        <dbReference type="PROSITE" id="PS50157"/>
    </source>
</evidence>
<dbReference type="Gene3D" id="3.30.160.60">
    <property type="entry name" value="Classic Zinc Finger"/>
    <property type="match status" value="1"/>
</dbReference>
<proteinExistence type="predicted"/>
<feature type="domain" description="C2H2-type" evidence="4">
    <location>
        <begin position="264"/>
        <end position="288"/>
    </location>
</feature>
<evidence type="ECO:0000256" key="3">
    <source>
        <dbReference type="SAM" id="MobiDB-lite"/>
    </source>
</evidence>
<organism evidence="5 6">
    <name type="scientific">Paratrimastix pyriformis</name>
    <dbReference type="NCBI Taxonomy" id="342808"/>
    <lineage>
        <taxon>Eukaryota</taxon>
        <taxon>Metamonada</taxon>
        <taxon>Preaxostyla</taxon>
        <taxon>Paratrimastigidae</taxon>
        <taxon>Paratrimastix</taxon>
    </lineage>
</organism>
<feature type="domain" description="C2H2-type" evidence="4">
    <location>
        <begin position="375"/>
        <end position="403"/>
    </location>
</feature>
<dbReference type="InterPro" id="IPR029684">
    <property type="entry name" value="Schlafen"/>
</dbReference>
<dbReference type="PANTHER" id="PTHR12155">
    <property type="entry name" value="SCHLAFEN"/>
    <property type="match status" value="1"/>
</dbReference>
<dbReference type="InterPro" id="IPR013087">
    <property type="entry name" value="Znf_C2H2_type"/>
</dbReference>
<dbReference type="InterPro" id="IPR007421">
    <property type="entry name" value="Schlafen_AlbA_2_dom"/>
</dbReference>
<reference evidence="5" key="1">
    <citation type="journal article" date="2022" name="bioRxiv">
        <title>Genomics of Preaxostyla Flagellates Illuminates Evolutionary Transitions and the Path Towards Mitochondrial Loss.</title>
        <authorList>
            <person name="Novak L.V.F."/>
            <person name="Treitli S.C."/>
            <person name="Pyrih J."/>
            <person name="Halakuc P."/>
            <person name="Pipaliya S.V."/>
            <person name="Vacek V."/>
            <person name="Brzon O."/>
            <person name="Soukal P."/>
            <person name="Eme L."/>
            <person name="Dacks J.B."/>
            <person name="Karnkowska A."/>
            <person name="Elias M."/>
            <person name="Hampl V."/>
        </authorList>
    </citation>
    <scope>NUCLEOTIDE SEQUENCE</scope>
    <source>
        <strain evidence="5">RCP-MX</strain>
    </source>
</reference>
<keyword evidence="1" id="KW-0479">Metal-binding</keyword>
<protein>
    <recommendedName>
        <fullName evidence="4">C2H2-type domain-containing protein</fullName>
    </recommendedName>
</protein>
<dbReference type="PANTHER" id="PTHR12155:SF41">
    <property type="entry name" value="SCHLAFEN ALBA-2 DOMAIN-CONTAINING PROTEIN"/>
    <property type="match status" value="1"/>
</dbReference>
<feature type="region of interest" description="Disordered" evidence="3">
    <location>
        <begin position="194"/>
        <end position="262"/>
    </location>
</feature>
<dbReference type="SUPFAM" id="SSF57667">
    <property type="entry name" value="beta-beta-alpha zinc fingers"/>
    <property type="match status" value="1"/>
</dbReference>
<name>A0ABQ8UIJ4_9EUKA</name>
<gene>
    <name evidence="5" type="ORF">PAPYR_5096</name>
</gene>
<evidence type="ECO:0000256" key="1">
    <source>
        <dbReference type="ARBA" id="ARBA00022723"/>
    </source>
</evidence>
<evidence type="ECO:0000256" key="2">
    <source>
        <dbReference type="PROSITE-ProRule" id="PRU00042"/>
    </source>
</evidence>
<dbReference type="Gene3D" id="3.30.950.30">
    <property type="entry name" value="Schlafen, AAA domain"/>
    <property type="match status" value="1"/>
</dbReference>
<accession>A0ABQ8UIJ4</accession>
<evidence type="ECO:0000313" key="5">
    <source>
        <dbReference type="EMBL" id="KAJ4459044.1"/>
    </source>
</evidence>
<keyword evidence="6" id="KW-1185">Reference proteome</keyword>
<comment type="caution">
    <text evidence="5">The sequence shown here is derived from an EMBL/GenBank/DDBJ whole genome shotgun (WGS) entry which is preliminary data.</text>
</comment>
<dbReference type="InterPro" id="IPR018527">
    <property type="entry name" value="Rubredoxin_Fe_BS"/>
</dbReference>
<dbReference type="Proteomes" id="UP001141327">
    <property type="component" value="Unassembled WGS sequence"/>
</dbReference>
<dbReference type="SMART" id="SM00355">
    <property type="entry name" value="ZnF_C2H2"/>
    <property type="match status" value="3"/>
</dbReference>
<dbReference type="PROSITE" id="PS00202">
    <property type="entry name" value="RUBREDOXIN"/>
    <property type="match status" value="1"/>
</dbReference>
<keyword evidence="2" id="KW-0863">Zinc-finger</keyword>
<dbReference type="EMBL" id="JAPMOS010000023">
    <property type="protein sequence ID" value="KAJ4459044.1"/>
    <property type="molecule type" value="Genomic_DNA"/>
</dbReference>